<gene>
    <name evidence="8" type="ORF">IRY55_05180</name>
</gene>
<evidence type="ECO:0000256" key="4">
    <source>
        <dbReference type="ARBA" id="ARBA00022989"/>
    </source>
</evidence>
<keyword evidence="4 7" id="KW-1133">Transmembrane helix</keyword>
<dbReference type="GO" id="GO:0005886">
    <property type="term" value="C:plasma membrane"/>
    <property type="evidence" value="ECO:0007669"/>
    <property type="project" value="UniProtKB-SubCell"/>
</dbReference>
<evidence type="ECO:0000313" key="8">
    <source>
        <dbReference type="EMBL" id="MBF4500752.1"/>
    </source>
</evidence>
<comment type="similarity">
    <text evidence="6">Belongs to the drug/metabolite transporter (DMT) superfamily. Small multidrug resistance (SMR) (TC 2.A.7.1) family.</text>
</comment>
<accession>A0A8J7KBT7</accession>
<protein>
    <submittedName>
        <fullName evidence="8">Multidrug efflux SMR transporter</fullName>
    </submittedName>
</protein>
<feature type="transmembrane region" description="Helical" evidence="7">
    <location>
        <begin position="58"/>
        <end position="77"/>
    </location>
</feature>
<keyword evidence="9" id="KW-1185">Reference proteome</keyword>
<proteinExistence type="inferred from homology"/>
<dbReference type="GO" id="GO:0022857">
    <property type="term" value="F:transmembrane transporter activity"/>
    <property type="evidence" value="ECO:0007669"/>
    <property type="project" value="InterPro"/>
</dbReference>
<keyword evidence="3 6" id="KW-0812">Transmembrane</keyword>
<dbReference type="RefSeq" id="WP_194562175.1">
    <property type="nucleotide sequence ID" value="NZ_JADKPV010000001.1"/>
</dbReference>
<evidence type="ECO:0000256" key="5">
    <source>
        <dbReference type="ARBA" id="ARBA00023136"/>
    </source>
</evidence>
<evidence type="ECO:0000313" key="9">
    <source>
        <dbReference type="Proteomes" id="UP000622653"/>
    </source>
</evidence>
<keyword evidence="2" id="KW-1003">Cell membrane</keyword>
<evidence type="ECO:0000256" key="1">
    <source>
        <dbReference type="ARBA" id="ARBA00004651"/>
    </source>
</evidence>
<organism evidence="8 9">
    <name type="scientific">Savagea serpentis</name>
    <dbReference type="NCBI Taxonomy" id="2785297"/>
    <lineage>
        <taxon>Bacteria</taxon>
        <taxon>Bacillati</taxon>
        <taxon>Bacillota</taxon>
        <taxon>Bacilli</taxon>
        <taxon>Bacillales</taxon>
        <taxon>Caryophanaceae</taxon>
        <taxon>Savagea</taxon>
    </lineage>
</organism>
<feature type="transmembrane region" description="Helical" evidence="7">
    <location>
        <begin position="28"/>
        <end position="46"/>
    </location>
</feature>
<evidence type="ECO:0000256" key="2">
    <source>
        <dbReference type="ARBA" id="ARBA00022475"/>
    </source>
</evidence>
<dbReference type="AlphaFoldDB" id="A0A8J7KBT7"/>
<dbReference type="EMBL" id="JADKPV010000001">
    <property type="protein sequence ID" value="MBF4500752.1"/>
    <property type="molecule type" value="Genomic_DNA"/>
</dbReference>
<dbReference type="Proteomes" id="UP000622653">
    <property type="component" value="Unassembled WGS sequence"/>
</dbReference>
<comment type="caution">
    <text evidence="8">The sequence shown here is derived from an EMBL/GenBank/DDBJ whole genome shotgun (WGS) entry which is preliminary data.</text>
</comment>
<reference evidence="8" key="1">
    <citation type="submission" date="2020-11" db="EMBL/GenBank/DDBJ databases">
        <title>Multidrug resistant novel bacterium Savagea serpentis sp. nov., isolated from the scats of a vine snake (Ahaetulla nasuta).</title>
        <authorList>
            <person name="Venkata Ramana V."/>
            <person name="Vikas Patil S."/>
            <person name="Yogita Lugani V."/>
        </authorList>
    </citation>
    <scope>NUCLEOTIDE SEQUENCE</scope>
    <source>
        <strain evidence="8">SN6</strain>
    </source>
</reference>
<dbReference type="Gene3D" id="1.10.3730.20">
    <property type="match status" value="1"/>
</dbReference>
<feature type="transmembrane region" description="Helical" evidence="7">
    <location>
        <begin position="5"/>
        <end position="22"/>
    </location>
</feature>
<evidence type="ECO:0000256" key="3">
    <source>
        <dbReference type="ARBA" id="ARBA00022692"/>
    </source>
</evidence>
<evidence type="ECO:0000256" key="7">
    <source>
        <dbReference type="SAM" id="Phobius"/>
    </source>
</evidence>
<dbReference type="PANTHER" id="PTHR30561">
    <property type="entry name" value="SMR FAMILY PROTON-DEPENDENT DRUG EFFLUX TRANSPORTER SUGE"/>
    <property type="match status" value="1"/>
</dbReference>
<evidence type="ECO:0000256" key="6">
    <source>
        <dbReference type="RuleBase" id="RU003942"/>
    </source>
</evidence>
<dbReference type="InterPro" id="IPR037185">
    <property type="entry name" value="EmrE-like"/>
</dbReference>
<dbReference type="PANTHER" id="PTHR30561:SF7">
    <property type="entry name" value="GUANIDINIUM EFFLUX SYSTEM SUBUNIT GDNC-RELATED"/>
    <property type="match status" value="1"/>
</dbReference>
<sequence length="106" mass="11615">MAKEWLKIVVAGLFEVGWVVGLTHSTTWWHWGLTAIAVYISFYYLIMAGEKLPVGTSYAVFVGIGTVGTVLMENIVFGGEWSFLQALFVTTLLAGIIGLKRVSEEG</sequence>
<feature type="transmembrane region" description="Helical" evidence="7">
    <location>
        <begin position="83"/>
        <end position="99"/>
    </location>
</feature>
<dbReference type="Pfam" id="PF00893">
    <property type="entry name" value="Multi_Drug_Res"/>
    <property type="match status" value="1"/>
</dbReference>
<name>A0A8J7KBT7_9BACL</name>
<keyword evidence="5 7" id="KW-0472">Membrane</keyword>
<dbReference type="InterPro" id="IPR000390">
    <property type="entry name" value="Small_drug/metabolite_transptr"/>
</dbReference>
<comment type="subcellular location">
    <subcellularLocation>
        <location evidence="1 6">Cell membrane</location>
        <topology evidence="1 6">Multi-pass membrane protein</topology>
    </subcellularLocation>
</comment>
<dbReference type="InterPro" id="IPR045324">
    <property type="entry name" value="Small_multidrug_res"/>
</dbReference>
<dbReference type="SUPFAM" id="SSF103481">
    <property type="entry name" value="Multidrug resistance efflux transporter EmrE"/>
    <property type="match status" value="1"/>
</dbReference>